<evidence type="ECO:0000256" key="1">
    <source>
        <dbReference type="ARBA" id="ARBA00022679"/>
    </source>
</evidence>
<dbReference type="RefSeq" id="WP_209738663.1">
    <property type="nucleotide sequence ID" value="NZ_CP072611.1"/>
</dbReference>
<accession>A0ABW5CS54</accession>
<dbReference type="CDD" id="cd04301">
    <property type="entry name" value="NAT_SF"/>
    <property type="match status" value="1"/>
</dbReference>
<sequence length="172" mass="19024">MTEPLIRAAERSDAPALARLFNQPSYRHGTMRLPFETQEMVEKRLFDRAGDTTLLLVAELDGAVLGSAGLTRWTGRRSHVGLLGIGVDEAHRRRGIGRALMAALIDTADNWFGLRRIELEVNVDNEAAIALYTSLGFEIEGRERQAILRDGVLVDSFRMARLKDAPPPAGDD</sequence>
<keyword evidence="2 4" id="KW-0012">Acyltransferase</keyword>
<comment type="caution">
    <text evidence="4">The sequence shown here is derived from an EMBL/GenBank/DDBJ whole genome shotgun (WGS) entry which is preliminary data.</text>
</comment>
<dbReference type="PANTHER" id="PTHR43877">
    <property type="entry name" value="AMINOALKYLPHOSPHONATE N-ACETYLTRANSFERASE-RELATED-RELATED"/>
    <property type="match status" value="1"/>
</dbReference>
<dbReference type="SUPFAM" id="SSF55729">
    <property type="entry name" value="Acyl-CoA N-acyltransferases (Nat)"/>
    <property type="match status" value="1"/>
</dbReference>
<keyword evidence="1 4" id="KW-0808">Transferase</keyword>
<dbReference type="EMBL" id="JBHUIJ010000027">
    <property type="protein sequence ID" value="MFD2239185.1"/>
    <property type="molecule type" value="Genomic_DNA"/>
</dbReference>
<dbReference type="InterPro" id="IPR050832">
    <property type="entry name" value="Bact_Acetyltransf"/>
</dbReference>
<organism evidence="4 5">
    <name type="scientific">Aureimonas populi</name>
    <dbReference type="NCBI Taxonomy" id="1701758"/>
    <lineage>
        <taxon>Bacteria</taxon>
        <taxon>Pseudomonadati</taxon>
        <taxon>Pseudomonadota</taxon>
        <taxon>Alphaproteobacteria</taxon>
        <taxon>Hyphomicrobiales</taxon>
        <taxon>Aurantimonadaceae</taxon>
        <taxon>Aureimonas</taxon>
    </lineage>
</organism>
<dbReference type="Pfam" id="PF00583">
    <property type="entry name" value="Acetyltransf_1"/>
    <property type="match status" value="1"/>
</dbReference>
<evidence type="ECO:0000259" key="3">
    <source>
        <dbReference type="PROSITE" id="PS51186"/>
    </source>
</evidence>
<dbReference type="Gene3D" id="3.40.630.30">
    <property type="match status" value="1"/>
</dbReference>
<gene>
    <name evidence="4" type="ORF">ACFSKQ_17180</name>
</gene>
<dbReference type="Proteomes" id="UP001597371">
    <property type="component" value="Unassembled WGS sequence"/>
</dbReference>
<evidence type="ECO:0000256" key="2">
    <source>
        <dbReference type="ARBA" id="ARBA00023315"/>
    </source>
</evidence>
<keyword evidence="5" id="KW-1185">Reference proteome</keyword>
<dbReference type="PROSITE" id="PS51186">
    <property type="entry name" value="GNAT"/>
    <property type="match status" value="1"/>
</dbReference>
<dbReference type="InterPro" id="IPR000182">
    <property type="entry name" value="GNAT_dom"/>
</dbReference>
<evidence type="ECO:0000313" key="4">
    <source>
        <dbReference type="EMBL" id="MFD2239185.1"/>
    </source>
</evidence>
<evidence type="ECO:0000313" key="5">
    <source>
        <dbReference type="Proteomes" id="UP001597371"/>
    </source>
</evidence>
<protein>
    <submittedName>
        <fullName evidence="4">GNAT family N-acetyltransferase</fullName>
        <ecNumber evidence="4">2.3.1.-</ecNumber>
    </submittedName>
</protein>
<proteinExistence type="predicted"/>
<dbReference type="InterPro" id="IPR016181">
    <property type="entry name" value="Acyl_CoA_acyltransferase"/>
</dbReference>
<dbReference type="GO" id="GO:0016746">
    <property type="term" value="F:acyltransferase activity"/>
    <property type="evidence" value="ECO:0007669"/>
    <property type="project" value="UniProtKB-KW"/>
</dbReference>
<dbReference type="EC" id="2.3.1.-" evidence="4"/>
<name>A0ABW5CS54_9HYPH</name>
<reference evidence="5" key="1">
    <citation type="journal article" date="2019" name="Int. J. Syst. Evol. Microbiol.">
        <title>The Global Catalogue of Microorganisms (GCM) 10K type strain sequencing project: providing services to taxonomists for standard genome sequencing and annotation.</title>
        <authorList>
            <consortium name="The Broad Institute Genomics Platform"/>
            <consortium name="The Broad Institute Genome Sequencing Center for Infectious Disease"/>
            <person name="Wu L."/>
            <person name="Ma J."/>
        </authorList>
    </citation>
    <scope>NUCLEOTIDE SEQUENCE [LARGE SCALE GENOMIC DNA]</scope>
    <source>
        <strain evidence="5">ZS-35-S2</strain>
    </source>
</reference>
<feature type="domain" description="N-acetyltransferase" evidence="3">
    <location>
        <begin position="4"/>
        <end position="164"/>
    </location>
</feature>